<gene>
    <name evidence="1" type="ORF">SAMN05444171_4055</name>
</gene>
<name>A0A1H5AJP7_9BRAD</name>
<reference evidence="1 2" key="1">
    <citation type="submission" date="2016-10" db="EMBL/GenBank/DDBJ databases">
        <authorList>
            <person name="de Groot N.N."/>
        </authorList>
    </citation>
    <scope>NUCLEOTIDE SEQUENCE [LARGE SCALE GENOMIC DNA]</scope>
    <source>
        <strain evidence="1 2">GAS522</strain>
    </source>
</reference>
<protein>
    <submittedName>
        <fullName evidence="1">Uncharacterized protein</fullName>
    </submittedName>
</protein>
<dbReference type="Proteomes" id="UP000183208">
    <property type="component" value="Unassembled WGS sequence"/>
</dbReference>
<dbReference type="EMBL" id="FNTI01000001">
    <property type="protein sequence ID" value="SED41810.1"/>
    <property type="molecule type" value="Genomic_DNA"/>
</dbReference>
<proteinExistence type="predicted"/>
<evidence type="ECO:0000313" key="2">
    <source>
        <dbReference type="Proteomes" id="UP000183208"/>
    </source>
</evidence>
<dbReference type="Pfam" id="PF20553">
    <property type="entry name" value="Methyltransf_35"/>
    <property type="match status" value="1"/>
</dbReference>
<sequence length="342" mass="38584">MTAAGAPGAFGVNYAIRPHKFVDRRVFVEVISRYSNFTSIDKHIYVGLGSFAMEDHKLMNLSFGISPLLSLEIDSDVLKRQQFNTPLSCIKPTRYSTNDFVVRRASILAEIGASSETNSIVWFDMTDATSLRANLDNFGQLLSASQPGDLLRMTVDVDDKAFGRNNPDETYEDLQYRRFATLQELIGAQLKPGATQDDIGEKLGIAKLVSHAFSLVAEEAFDHDARYKFEPISITTYADGHRMLSVTGVIVERDRSKECRERMALADVPGGVNDWQELIEIQIPQLTVWEKLMIDRDVHSSDPSGLLRLIDFKLHETIPTIDLLGGYQKFQRFYPTFRHVLL</sequence>
<organism evidence="1 2">
    <name type="scientific">Bradyrhizobium lablabi</name>
    <dbReference type="NCBI Taxonomy" id="722472"/>
    <lineage>
        <taxon>Bacteria</taxon>
        <taxon>Pseudomonadati</taxon>
        <taxon>Pseudomonadota</taxon>
        <taxon>Alphaproteobacteria</taxon>
        <taxon>Hyphomicrobiales</taxon>
        <taxon>Nitrobacteraceae</taxon>
        <taxon>Bradyrhizobium</taxon>
    </lineage>
</organism>
<accession>A0A1H5AJP7</accession>
<dbReference type="InterPro" id="IPR046788">
    <property type="entry name" value="Methyltransf_35"/>
</dbReference>
<dbReference type="RefSeq" id="WP_074822550.1">
    <property type="nucleotide sequence ID" value="NZ_FNTI01000001.1"/>
</dbReference>
<dbReference type="AlphaFoldDB" id="A0A1H5AJP7"/>
<dbReference type="OrthoDB" id="9181262at2"/>
<evidence type="ECO:0000313" key="1">
    <source>
        <dbReference type="EMBL" id="SED41810.1"/>
    </source>
</evidence>